<protein>
    <submittedName>
        <fullName evidence="2">Ribosomal protein S18 acetylase RimI</fullName>
    </submittedName>
</protein>
<dbReference type="OrthoDB" id="5292888at2"/>
<dbReference type="GO" id="GO:0005840">
    <property type="term" value="C:ribosome"/>
    <property type="evidence" value="ECO:0007669"/>
    <property type="project" value="UniProtKB-KW"/>
</dbReference>
<feature type="domain" description="N-acetyltransferase" evidence="1">
    <location>
        <begin position="6"/>
        <end position="162"/>
    </location>
</feature>
<dbReference type="RefSeq" id="WP_078787571.1">
    <property type="nucleotide sequence ID" value="NZ_FMTO01000009.1"/>
</dbReference>
<dbReference type="GO" id="GO:0016747">
    <property type="term" value="F:acyltransferase activity, transferring groups other than amino-acyl groups"/>
    <property type="evidence" value="ECO:0007669"/>
    <property type="project" value="InterPro"/>
</dbReference>
<dbReference type="Pfam" id="PF00583">
    <property type="entry name" value="Acetyltransf_1"/>
    <property type="match status" value="1"/>
</dbReference>
<evidence type="ECO:0000259" key="1">
    <source>
        <dbReference type="PROSITE" id="PS51186"/>
    </source>
</evidence>
<dbReference type="InterPro" id="IPR000182">
    <property type="entry name" value="GNAT_dom"/>
</dbReference>
<organism evidence="2 3">
    <name type="scientific">Eubacterium ruminantium</name>
    <dbReference type="NCBI Taxonomy" id="42322"/>
    <lineage>
        <taxon>Bacteria</taxon>
        <taxon>Bacillati</taxon>
        <taxon>Bacillota</taxon>
        <taxon>Clostridia</taxon>
        <taxon>Eubacteriales</taxon>
        <taxon>Eubacteriaceae</taxon>
        <taxon>Eubacterium</taxon>
    </lineage>
</organism>
<evidence type="ECO:0000313" key="3">
    <source>
        <dbReference type="Proteomes" id="UP000189857"/>
    </source>
</evidence>
<keyword evidence="3" id="KW-1185">Reference proteome</keyword>
<evidence type="ECO:0000313" key="2">
    <source>
        <dbReference type="EMBL" id="SJZ83786.1"/>
    </source>
</evidence>
<name>A0A1T4NXL6_9FIRM</name>
<dbReference type="PROSITE" id="PS51186">
    <property type="entry name" value="GNAT"/>
    <property type="match status" value="1"/>
</dbReference>
<reference evidence="2 3" key="1">
    <citation type="submission" date="2017-02" db="EMBL/GenBank/DDBJ databases">
        <authorList>
            <person name="Peterson S.W."/>
        </authorList>
    </citation>
    <scope>NUCLEOTIDE SEQUENCE [LARGE SCALE GENOMIC DNA]</scope>
    <source>
        <strain evidence="2 3">ATCC 17233</strain>
    </source>
</reference>
<dbReference type="EMBL" id="FUXA01000010">
    <property type="protein sequence ID" value="SJZ83786.1"/>
    <property type="molecule type" value="Genomic_DNA"/>
</dbReference>
<sequence length="167" mass="20097">MDKEQMIIRRAMQNDARQIAEIIVEDWKNAYRGIIDDDFLDSMSVEERYQRELQRYQIYKVAAVNEKIMGLTWNEIDDNDDSDCEIIALYVKYEERKSGIGRGLFLDSVEEFKSQGKKRMIIWCLKENYEARKFYEKMGGLEYKYGTHKWGDRDYDMVSYIYNLNEL</sequence>
<accession>A0A1T4NXL6</accession>
<dbReference type="CDD" id="cd04301">
    <property type="entry name" value="NAT_SF"/>
    <property type="match status" value="1"/>
</dbReference>
<dbReference type="Proteomes" id="UP000189857">
    <property type="component" value="Unassembled WGS sequence"/>
</dbReference>
<dbReference type="SUPFAM" id="SSF55729">
    <property type="entry name" value="Acyl-CoA N-acyltransferases (Nat)"/>
    <property type="match status" value="1"/>
</dbReference>
<dbReference type="InterPro" id="IPR016181">
    <property type="entry name" value="Acyl_CoA_acyltransferase"/>
</dbReference>
<proteinExistence type="predicted"/>
<keyword evidence="2" id="KW-0687">Ribonucleoprotein</keyword>
<dbReference type="Gene3D" id="3.40.630.30">
    <property type="match status" value="1"/>
</dbReference>
<gene>
    <name evidence="2" type="ORF">SAMN02745110_01743</name>
</gene>
<dbReference type="AlphaFoldDB" id="A0A1T4NXL6"/>
<keyword evidence="2" id="KW-0689">Ribosomal protein</keyword>